<evidence type="ECO:0000256" key="2">
    <source>
        <dbReference type="ARBA" id="ARBA00023134"/>
    </source>
</evidence>
<dbReference type="InterPro" id="IPR004161">
    <property type="entry name" value="EFTu-like_2"/>
</dbReference>
<dbReference type="Pfam" id="PF03144">
    <property type="entry name" value="GTP_EFTU_D2"/>
    <property type="match status" value="1"/>
</dbReference>
<dbReference type="FunFam" id="2.40.30.10:FF:000084">
    <property type="entry name" value="GTP-binding elongation factor Tu family"/>
    <property type="match status" value="1"/>
</dbReference>
<dbReference type="EnsemblBacteria" id="ACB08295">
    <property type="protein sequence ID" value="ACB08295"/>
    <property type="gene ID" value="Kcr_1549"/>
</dbReference>
<dbReference type="GO" id="GO:0003746">
    <property type="term" value="F:translation elongation factor activity"/>
    <property type="evidence" value="ECO:0000318"/>
    <property type="project" value="GO_Central"/>
</dbReference>
<keyword evidence="5" id="KW-1185">Reference proteome</keyword>
<dbReference type="Gene3D" id="2.40.30.10">
    <property type="entry name" value="Translation factors"/>
    <property type="match status" value="2"/>
</dbReference>
<name>B1L766_KORCO</name>
<dbReference type="InterPro" id="IPR000795">
    <property type="entry name" value="T_Tr_GTP-bd_dom"/>
</dbReference>
<dbReference type="KEGG" id="kcr:Kcr_1549"/>
<dbReference type="InterPro" id="IPR035531">
    <property type="entry name" value="GTPBP1-like"/>
</dbReference>
<dbReference type="FunCoup" id="B1L766">
    <property type="interactions" value="96"/>
</dbReference>
<dbReference type="InterPro" id="IPR027417">
    <property type="entry name" value="P-loop_NTPase"/>
</dbReference>
<keyword evidence="4" id="KW-0648">Protein biosynthesis</keyword>
<dbReference type="InterPro" id="IPR009000">
    <property type="entry name" value="Transl_B-barrel_sf"/>
</dbReference>
<sequence>MTQLNYRLNEGGGEAFYELGITDDGIPVGLTDEEASESLAIIEKITERLGAKFMIVRKEKASRGYVYELLIRRTLDVPPIQLSIALLGNVDAGKSTLKGVLISGSLDDGDGLAMSQVARYLHELKYRRSSSVSHHILGFDDAGASVNDTLSYNEAEIYLRSSKVITLVDLAGHERYLRTTLKGIMGSLPDYAAIIVAANAGPIGSFREHLGISLVLDIPIFIVMTKLDITPKEVLKRNLESLIGILKLPGVNKIPFLVKAENDCALAARNMPHGRVTPIFLVSNVTGEGLDLLKRFLNMIPPRINWSERLGGKFLSYVDEKFNVSGVGLVLSGLIESGSISVGQKVLLGPFEDGSFRAVRVKSIHVNRVNVERANAGQFATFAVTNVDYDEVRKGMVLVDDSRPSAVRVFRARVRVLHHPTTIKVGYEPVIHLKTIRQPAKLIDSSKQYLRTGDVAEVVFKFMIRPEYVRVGDQFVFREGRTKGIGEVISLVE</sequence>
<dbReference type="GO" id="GO:0005525">
    <property type="term" value="F:GTP binding"/>
    <property type="evidence" value="ECO:0007669"/>
    <property type="project" value="UniProtKB-KW"/>
</dbReference>
<protein>
    <submittedName>
        <fullName evidence="4">Elongation factor Tu domain protein</fullName>
    </submittedName>
</protein>
<dbReference type="GO" id="GO:0006414">
    <property type="term" value="P:translational elongation"/>
    <property type="evidence" value="ECO:0000318"/>
    <property type="project" value="GO_Central"/>
</dbReference>
<dbReference type="SUPFAM" id="SSF50447">
    <property type="entry name" value="Translation proteins"/>
    <property type="match status" value="1"/>
</dbReference>
<evidence type="ECO:0000313" key="5">
    <source>
        <dbReference type="Proteomes" id="UP000001686"/>
    </source>
</evidence>
<evidence type="ECO:0000256" key="1">
    <source>
        <dbReference type="ARBA" id="ARBA00022741"/>
    </source>
</evidence>
<dbReference type="CDD" id="cd04165">
    <property type="entry name" value="GTPBP1_like"/>
    <property type="match status" value="1"/>
</dbReference>
<dbReference type="STRING" id="374847.Kcr_1549"/>
<dbReference type="eggNOG" id="arCOG01562">
    <property type="taxonomic scope" value="Archaea"/>
</dbReference>
<dbReference type="InterPro" id="IPR050055">
    <property type="entry name" value="EF-Tu_GTPase"/>
</dbReference>
<dbReference type="RefSeq" id="WP_012310192.1">
    <property type="nucleotide sequence ID" value="NC_010482.1"/>
</dbReference>
<dbReference type="InParanoid" id="B1L766"/>
<dbReference type="Pfam" id="PF00009">
    <property type="entry name" value="GTP_EFTU"/>
    <property type="match status" value="1"/>
</dbReference>
<dbReference type="PANTHER" id="PTHR43721:SF9">
    <property type="entry name" value="GTP-BINDING PROTEIN 1"/>
    <property type="match status" value="1"/>
</dbReference>
<reference evidence="4 5" key="1">
    <citation type="journal article" date="2008" name="Proc. Natl. Acad. Sci. U.S.A.">
        <title>A korarchaeal genome reveals new insights into the evolution of the Archaea.</title>
        <authorList>
            <person name="Elkins J.G."/>
            <person name="Podar M."/>
            <person name="Graham D.E."/>
            <person name="Makarova K.S."/>
            <person name="Wolf Y."/>
            <person name="Randau L."/>
            <person name="Hedlund B.P."/>
            <person name="Brochier-Armanet C."/>
            <person name="Kunin V."/>
            <person name="Anderson I."/>
            <person name="Lapidus A."/>
            <person name="Goltsman E."/>
            <person name="Barry K."/>
            <person name="Koonin E.V."/>
            <person name="Hugenholtz P."/>
            <person name="Kyrpides N."/>
            <person name="Wanner G."/>
            <person name="Richardson P."/>
            <person name="Keller M."/>
            <person name="Stetter K.O."/>
        </authorList>
    </citation>
    <scope>NUCLEOTIDE SEQUENCE [LARGE SCALE GENOMIC DNA]</scope>
    <source>
        <strain evidence="5">OPF8</strain>
    </source>
</reference>
<dbReference type="InterPro" id="IPR009001">
    <property type="entry name" value="Transl_elong_EF1A/Init_IF2_C"/>
</dbReference>
<dbReference type="OrthoDB" id="30874at2157"/>
<dbReference type="PROSITE" id="PS51722">
    <property type="entry name" value="G_TR_2"/>
    <property type="match status" value="1"/>
</dbReference>
<dbReference type="CDD" id="cd03708">
    <property type="entry name" value="GTPBP_III"/>
    <property type="match status" value="1"/>
</dbReference>
<feature type="domain" description="Tr-type G" evidence="3">
    <location>
        <begin position="79"/>
        <end position="305"/>
    </location>
</feature>
<proteinExistence type="predicted"/>
<dbReference type="PhylomeDB" id="B1L766"/>
<gene>
    <name evidence="4" type="ordered locus">Kcr_1549</name>
</gene>
<evidence type="ECO:0000259" key="3">
    <source>
        <dbReference type="PROSITE" id="PS51722"/>
    </source>
</evidence>
<accession>B1L766</accession>
<keyword evidence="1" id="KW-0547">Nucleotide-binding</keyword>
<dbReference type="GeneID" id="6094826"/>
<dbReference type="Gene3D" id="3.40.50.300">
    <property type="entry name" value="P-loop containing nucleotide triphosphate hydrolases"/>
    <property type="match status" value="1"/>
</dbReference>
<dbReference type="FunFam" id="2.40.30.10:FF:000014">
    <property type="entry name" value="Probable GTP-binding protein 1"/>
    <property type="match status" value="1"/>
</dbReference>
<dbReference type="CDD" id="cd03694">
    <property type="entry name" value="GTPBP_II"/>
    <property type="match status" value="1"/>
</dbReference>
<dbReference type="SUPFAM" id="SSF50465">
    <property type="entry name" value="EF-Tu/eEF-1alpha/eIF2-gamma C-terminal domain"/>
    <property type="match status" value="1"/>
</dbReference>
<dbReference type="EMBL" id="CP000968">
    <property type="protein sequence ID" value="ACB08295.1"/>
    <property type="molecule type" value="Genomic_DNA"/>
</dbReference>
<dbReference type="SUPFAM" id="SSF52540">
    <property type="entry name" value="P-loop containing nucleoside triphosphate hydrolases"/>
    <property type="match status" value="1"/>
</dbReference>
<dbReference type="GO" id="GO:0003924">
    <property type="term" value="F:GTPase activity"/>
    <property type="evidence" value="ECO:0007669"/>
    <property type="project" value="InterPro"/>
</dbReference>
<dbReference type="PANTHER" id="PTHR43721">
    <property type="entry name" value="ELONGATION FACTOR TU-RELATED"/>
    <property type="match status" value="1"/>
</dbReference>
<organism evidence="4 5">
    <name type="scientific">Korarchaeum cryptofilum (strain OPF8)</name>
    <dbReference type="NCBI Taxonomy" id="374847"/>
    <lineage>
        <taxon>Archaea</taxon>
        <taxon>Thermoproteota</taxon>
        <taxon>Candidatus Korarchaeia</taxon>
        <taxon>Candidatus Korarchaeales</taxon>
        <taxon>Candidatus Korarchaeaceae</taxon>
        <taxon>Candidatus Korarchaeum</taxon>
    </lineage>
</organism>
<dbReference type="FunFam" id="3.40.50.300:FF:000091">
    <property type="entry name" value="Probable GTP-binding protein 1"/>
    <property type="match status" value="1"/>
</dbReference>
<dbReference type="Proteomes" id="UP000001686">
    <property type="component" value="Chromosome"/>
</dbReference>
<dbReference type="HOGENOM" id="CLU_012821_2_0_2"/>
<evidence type="ECO:0000313" key="4">
    <source>
        <dbReference type="EMBL" id="ACB08295.1"/>
    </source>
</evidence>
<keyword evidence="2" id="KW-0342">GTP-binding</keyword>
<dbReference type="AlphaFoldDB" id="B1L766"/>
<keyword evidence="4" id="KW-0251">Elongation factor</keyword>